<evidence type="ECO:0000256" key="1">
    <source>
        <dbReference type="SAM" id="MobiDB-lite"/>
    </source>
</evidence>
<feature type="region of interest" description="Disordered" evidence="1">
    <location>
        <begin position="70"/>
        <end position="93"/>
    </location>
</feature>
<proteinExistence type="predicted"/>
<name>A0A5B7EJQ0_PORTR</name>
<evidence type="ECO:0000313" key="3">
    <source>
        <dbReference type="Proteomes" id="UP000324222"/>
    </source>
</evidence>
<dbReference type="EMBL" id="VSRR010002841">
    <property type="protein sequence ID" value="MPC33477.1"/>
    <property type="molecule type" value="Genomic_DNA"/>
</dbReference>
<keyword evidence="3" id="KW-1185">Reference proteome</keyword>
<evidence type="ECO:0000313" key="2">
    <source>
        <dbReference type="EMBL" id="MPC33477.1"/>
    </source>
</evidence>
<sequence>MGRAREFIDYPPTFLDVDDTTTYYYNARGAHTLNCFNSQRRTSSTVTVMAVGGGGWSWEVINTIQVPIALMPPPEPPPSNQPPKDAADPHVTDSWTACVYDGKPSIVSSSS</sequence>
<gene>
    <name evidence="2" type="ORF">E2C01_026828</name>
</gene>
<protein>
    <submittedName>
        <fullName evidence="2">Uncharacterized protein</fullName>
    </submittedName>
</protein>
<comment type="caution">
    <text evidence="2">The sequence shown here is derived from an EMBL/GenBank/DDBJ whole genome shotgun (WGS) entry which is preliminary data.</text>
</comment>
<organism evidence="2 3">
    <name type="scientific">Portunus trituberculatus</name>
    <name type="common">Swimming crab</name>
    <name type="synonym">Neptunus trituberculatus</name>
    <dbReference type="NCBI Taxonomy" id="210409"/>
    <lineage>
        <taxon>Eukaryota</taxon>
        <taxon>Metazoa</taxon>
        <taxon>Ecdysozoa</taxon>
        <taxon>Arthropoda</taxon>
        <taxon>Crustacea</taxon>
        <taxon>Multicrustacea</taxon>
        <taxon>Malacostraca</taxon>
        <taxon>Eumalacostraca</taxon>
        <taxon>Eucarida</taxon>
        <taxon>Decapoda</taxon>
        <taxon>Pleocyemata</taxon>
        <taxon>Brachyura</taxon>
        <taxon>Eubrachyura</taxon>
        <taxon>Portunoidea</taxon>
        <taxon>Portunidae</taxon>
        <taxon>Portuninae</taxon>
        <taxon>Portunus</taxon>
    </lineage>
</organism>
<dbReference type="AlphaFoldDB" id="A0A5B7EJQ0"/>
<reference evidence="2 3" key="1">
    <citation type="submission" date="2019-05" db="EMBL/GenBank/DDBJ databases">
        <title>Another draft genome of Portunus trituberculatus and its Hox gene families provides insights of decapod evolution.</title>
        <authorList>
            <person name="Jeong J.-H."/>
            <person name="Song I."/>
            <person name="Kim S."/>
            <person name="Choi T."/>
            <person name="Kim D."/>
            <person name="Ryu S."/>
            <person name="Kim W."/>
        </authorList>
    </citation>
    <scope>NUCLEOTIDE SEQUENCE [LARGE SCALE GENOMIC DNA]</scope>
    <source>
        <tissue evidence="2">Muscle</tissue>
    </source>
</reference>
<accession>A0A5B7EJQ0</accession>
<feature type="compositionally biased region" description="Pro residues" evidence="1">
    <location>
        <begin position="70"/>
        <end position="81"/>
    </location>
</feature>
<dbReference type="Proteomes" id="UP000324222">
    <property type="component" value="Unassembled WGS sequence"/>
</dbReference>